<feature type="domain" description="TRNA-binding" evidence="4">
    <location>
        <begin position="90"/>
        <end position="200"/>
    </location>
</feature>
<dbReference type="FunFam" id="2.40.50.140:FF:000045">
    <property type="entry name" value="Phenylalanine--tRNA ligase beta subunit"/>
    <property type="match status" value="1"/>
</dbReference>
<evidence type="ECO:0000313" key="6">
    <source>
        <dbReference type="Proteomes" id="UP000591929"/>
    </source>
</evidence>
<evidence type="ECO:0000256" key="1">
    <source>
        <dbReference type="ARBA" id="ARBA00022555"/>
    </source>
</evidence>
<dbReference type="AlphaFoldDB" id="A0A841Y6I5"/>
<evidence type="ECO:0000256" key="2">
    <source>
        <dbReference type="ARBA" id="ARBA00022884"/>
    </source>
</evidence>
<dbReference type="NCBIfam" id="NF045760">
    <property type="entry name" value="YtpR"/>
    <property type="match status" value="1"/>
</dbReference>
<dbReference type="InterPro" id="IPR027855">
    <property type="entry name" value="DUF4479"/>
</dbReference>
<gene>
    <name evidence="5" type="ORF">HB847_13005</name>
</gene>
<evidence type="ECO:0000259" key="4">
    <source>
        <dbReference type="PROSITE" id="PS50886"/>
    </source>
</evidence>
<dbReference type="Pfam" id="PF14794">
    <property type="entry name" value="DUF4479"/>
    <property type="match status" value="1"/>
</dbReference>
<proteinExistence type="predicted"/>
<organism evidence="5 6">
    <name type="scientific">Listeria booriae</name>
    <dbReference type="NCBI Taxonomy" id="1552123"/>
    <lineage>
        <taxon>Bacteria</taxon>
        <taxon>Bacillati</taxon>
        <taxon>Bacillota</taxon>
        <taxon>Bacilli</taxon>
        <taxon>Bacillales</taxon>
        <taxon>Listeriaceae</taxon>
        <taxon>Listeria</taxon>
    </lineage>
</organism>
<dbReference type="InterPro" id="IPR012340">
    <property type="entry name" value="NA-bd_OB-fold"/>
</dbReference>
<accession>A0A841Y6I5</accession>
<evidence type="ECO:0000256" key="3">
    <source>
        <dbReference type="PROSITE-ProRule" id="PRU00209"/>
    </source>
</evidence>
<name>A0A841Y6I5_9LIST</name>
<dbReference type="PROSITE" id="PS50886">
    <property type="entry name" value="TRBD"/>
    <property type="match status" value="1"/>
</dbReference>
<dbReference type="CDD" id="cd02796">
    <property type="entry name" value="tRNA_bind_bactPheRS"/>
    <property type="match status" value="1"/>
</dbReference>
<dbReference type="InterPro" id="IPR033714">
    <property type="entry name" value="tRNA_bind_bactPheRS"/>
</dbReference>
<dbReference type="Gene3D" id="2.40.50.140">
    <property type="entry name" value="Nucleic acid-binding proteins"/>
    <property type="match status" value="1"/>
</dbReference>
<dbReference type="EMBL" id="JAARPL010000010">
    <property type="protein sequence ID" value="MBC1373290.1"/>
    <property type="molecule type" value="Genomic_DNA"/>
</dbReference>
<keyword evidence="1 3" id="KW-0820">tRNA-binding</keyword>
<reference evidence="5 6" key="1">
    <citation type="submission" date="2020-03" db="EMBL/GenBank/DDBJ databases">
        <title>Soil Listeria distribution.</title>
        <authorList>
            <person name="Liao J."/>
            <person name="Wiedmann M."/>
        </authorList>
    </citation>
    <scope>NUCLEOTIDE SEQUENCE [LARGE SCALE GENOMIC DNA]</scope>
    <source>
        <strain evidence="5 6">FSL L7-1681</strain>
    </source>
</reference>
<dbReference type="RefSeq" id="WP_185377602.1">
    <property type="nucleotide sequence ID" value="NZ_JAARPL010000010.1"/>
</dbReference>
<dbReference type="Gene3D" id="3.30.1940.10">
    <property type="entry name" value="YtpR-like"/>
    <property type="match status" value="1"/>
</dbReference>
<keyword evidence="2 3" id="KW-0694">RNA-binding</keyword>
<dbReference type="Pfam" id="PF01588">
    <property type="entry name" value="tRNA_bind"/>
    <property type="match status" value="1"/>
</dbReference>
<evidence type="ECO:0000313" key="5">
    <source>
        <dbReference type="EMBL" id="MBC1373290.1"/>
    </source>
</evidence>
<dbReference type="SUPFAM" id="SSF50249">
    <property type="entry name" value="Nucleic acid-binding proteins"/>
    <property type="match status" value="1"/>
</dbReference>
<dbReference type="InterPro" id="IPR002547">
    <property type="entry name" value="tRNA-bd_dom"/>
</dbReference>
<dbReference type="GO" id="GO:0000049">
    <property type="term" value="F:tRNA binding"/>
    <property type="evidence" value="ECO:0007669"/>
    <property type="project" value="UniProtKB-UniRule"/>
</dbReference>
<dbReference type="Proteomes" id="UP000591929">
    <property type="component" value="Unassembled WGS sequence"/>
</dbReference>
<dbReference type="InterPro" id="IPR037154">
    <property type="entry name" value="YtpR-like_sf"/>
</dbReference>
<comment type="caution">
    <text evidence="5">The sequence shown here is derived from an EMBL/GenBank/DDBJ whole genome shotgun (WGS) entry which is preliminary data.</text>
</comment>
<sequence>MIVNAFYNEKGVGDTLLVHLKDVEKTNNESKGNVTRIFDAETGETVAINIFEVSKKRQFDANGKVNLTEEDVAFINQELADNGFDFVVEADLSPKFVVGYVASKEKHPNADKLNVCQVDLGDKTVQIVCGAPNVEAGQKVVVAKIGAVMPSGLIIKPSNLRGEDSFGMICAARELAIPDAPQEKGIMVLDDSYETGAVYPVTF</sequence>
<protein>
    <submittedName>
        <fullName evidence="5">DUF4479 domain-containing protein</fullName>
    </submittedName>
</protein>